<sequence>MRKKGFLRSGNFAQHIIKQFIVLFICCTFNTIYAQEKLLTTPGTFAVGVNYWSSHAGTHMWRDWKPEIIEQDFKQLSENGIKVLRVFPLWPDFQPIHIVYSGRGEAKYFAFKDEQPLPLTGVGSDGMSEEQLKHFEVFADLAQKHNLKLVVGLVTGWMSGQLYLPPALEGKDIMTDPVSLVWQQKFVTSFVKRLKNKPAIIAWDFGNECNEMQKLENHNQAYVWSSIISGAIKSADNTRPIISGMHSLQAENNATWRIIDQAATTDILTTHPYSLWTKYTSQDGINTMRTILHAAAETRLYGDIGGKPALTEETGVMGPMTGGEKEKAAFARTALFSNWAHDCMGTFWWCAYDQLSFKYPPYNYASVEAELGLIKEDRTPKPVMSELKSFSNFIDKLPFKTLPARKTEAVCILTEGQDSWSVAYSSFVLAKQAGIDFKFQKADQELIDSPLYLLPSLKGIDPFYKEYWFKLLEKVKGGSTLYISLDDAYLPTFNEPLGVEVSVNEKRRGSIAFNATINSEPLIFTSKSERKLKIDPKKTTVLAAEEDGNPLLLKTSYGKGFIYLLTFPLENNLSTTTGAFDKGQPKYAAIYKEIAKPLLEKRVLQQSNPFIGVTEHDTNAKEKVIILINYSIDDIVSDVVVKEGWKVKSALYGNLPISDSVTIPANDAIVLKINKL</sequence>
<protein>
    <submittedName>
        <fullName evidence="2">Beta-mannanase</fullName>
    </submittedName>
</protein>
<gene>
    <name evidence="2" type="ORF">D0817_23470</name>
</gene>
<dbReference type="Gene3D" id="3.20.20.80">
    <property type="entry name" value="Glycosidases"/>
    <property type="match status" value="1"/>
</dbReference>
<organism evidence="2 3">
    <name type="scientific">Flavobacterium cupreum</name>
    <dbReference type="NCBI Taxonomy" id="2133766"/>
    <lineage>
        <taxon>Bacteria</taxon>
        <taxon>Pseudomonadati</taxon>
        <taxon>Bacteroidota</taxon>
        <taxon>Flavobacteriia</taxon>
        <taxon>Flavobacteriales</taxon>
        <taxon>Flavobacteriaceae</taxon>
        <taxon>Flavobacterium</taxon>
    </lineage>
</organism>
<dbReference type="Proteomes" id="UP000288102">
    <property type="component" value="Unassembled WGS sequence"/>
</dbReference>
<proteinExistence type="predicted"/>
<dbReference type="AlphaFoldDB" id="A0A434A0T1"/>
<dbReference type="RefSeq" id="WP_127340716.1">
    <property type="nucleotide sequence ID" value="NZ_QWDM01000022.1"/>
</dbReference>
<evidence type="ECO:0000313" key="2">
    <source>
        <dbReference type="EMBL" id="RUT67975.1"/>
    </source>
</evidence>
<dbReference type="GO" id="GO:0004553">
    <property type="term" value="F:hydrolase activity, hydrolyzing O-glycosyl compounds"/>
    <property type="evidence" value="ECO:0007669"/>
    <property type="project" value="InterPro"/>
</dbReference>
<dbReference type="EMBL" id="QWDM01000022">
    <property type="protein sequence ID" value="RUT67975.1"/>
    <property type="molecule type" value="Genomic_DNA"/>
</dbReference>
<evidence type="ECO:0000259" key="1">
    <source>
        <dbReference type="Pfam" id="PF02836"/>
    </source>
</evidence>
<dbReference type="Pfam" id="PF02836">
    <property type="entry name" value="Glyco_hydro_2_C"/>
    <property type="match status" value="1"/>
</dbReference>
<dbReference type="InterPro" id="IPR006103">
    <property type="entry name" value="Glyco_hydro_2_cat"/>
</dbReference>
<comment type="caution">
    <text evidence="2">The sequence shown here is derived from an EMBL/GenBank/DDBJ whole genome shotgun (WGS) entry which is preliminary data.</text>
</comment>
<accession>A0A434A0T1</accession>
<reference evidence="3" key="1">
    <citation type="journal article" date="2019" name="Syst. Appl. Microbiol.">
        <title>Flavobacterium circumlabens sp. nov. and Flavobacterium cupreum sp. nov., two psychrotrophic species isolated from Antarctic environmental samples.</title>
        <authorList>
            <person name="Kralova S."/>
            <person name="Busse H.-J."/>
            <person name="Svec P."/>
            <person name="Maslanova I."/>
            <person name="Stankova E."/>
            <person name="Bartak M."/>
            <person name="Sedlacek I."/>
        </authorList>
    </citation>
    <scope>NUCLEOTIDE SEQUENCE [LARGE SCALE GENOMIC DNA]</scope>
    <source>
        <strain evidence="3">CCM 8825</strain>
    </source>
</reference>
<keyword evidence="3" id="KW-1185">Reference proteome</keyword>
<dbReference type="OrthoDB" id="9774262at2"/>
<dbReference type="SUPFAM" id="SSF51445">
    <property type="entry name" value="(Trans)glycosidases"/>
    <property type="match status" value="1"/>
</dbReference>
<feature type="domain" description="Glycoside hydrolase family 2 catalytic" evidence="1">
    <location>
        <begin position="176"/>
        <end position="391"/>
    </location>
</feature>
<dbReference type="InterPro" id="IPR045053">
    <property type="entry name" value="MAN-like"/>
</dbReference>
<evidence type="ECO:0000313" key="3">
    <source>
        <dbReference type="Proteomes" id="UP000288102"/>
    </source>
</evidence>
<dbReference type="GO" id="GO:0005975">
    <property type="term" value="P:carbohydrate metabolic process"/>
    <property type="evidence" value="ECO:0007669"/>
    <property type="project" value="InterPro"/>
</dbReference>
<dbReference type="InterPro" id="IPR017853">
    <property type="entry name" value="GH"/>
</dbReference>
<name>A0A434A0T1_9FLAO</name>
<dbReference type="PANTHER" id="PTHR31451">
    <property type="match status" value="1"/>
</dbReference>